<feature type="region of interest" description="Disordered" evidence="1">
    <location>
        <begin position="98"/>
        <end position="222"/>
    </location>
</feature>
<evidence type="ECO:0000313" key="3">
    <source>
        <dbReference type="Proteomes" id="UP001432027"/>
    </source>
</evidence>
<evidence type="ECO:0000313" key="2">
    <source>
        <dbReference type="EMBL" id="GMS89383.1"/>
    </source>
</evidence>
<gene>
    <name evidence="2" type="ORF">PENTCL1PPCAC_11558</name>
</gene>
<dbReference type="EMBL" id="BTSX01000003">
    <property type="protein sequence ID" value="GMS89383.1"/>
    <property type="molecule type" value="Genomic_DNA"/>
</dbReference>
<keyword evidence="3" id="KW-1185">Reference proteome</keyword>
<comment type="caution">
    <text evidence="2">The sequence shown here is derived from an EMBL/GenBank/DDBJ whole genome shotgun (WGS) entry which is preliminary data.</text>
</comment>
<feature type="compositionally biased region" description="Polar residues" evidence="1">
    <location>
        <begin position="115"/>
        <end position="125"/>
    </location>
</feature>
<dbReference type="Proteomes" id="UP001432027">
    <property type="component" value="Unassembled WGS sequence"/>
</dbReference>
<organism evidence="2 3">
    <name type="scientific">Pristionchus entomophagus</name>
    <dbReference type="NCBI Taxonomy" id="358040"/>
    <lineage>
        <taxon>Eukaryota</taxon>
        <taxon>Metazoa</taxon>
        <taxon>Ecdysozoa</taxon>
        <taxon>Nematoda</taxon>
        <taxon>Chromadorea</taxon>
        <taxon>Rhabditida</taxon>
        <taxon>Rhabditina</taxon>
        <taxon>Diplogasteromorpha</taxon>
        <taxon>Diplogasteroidea</taxon>
        <taxon>Neodiplogasteridae</taxon>
        <taxon>Pristionchus</taxon>
    </lineage>
</organism>
<sequence length="222" mass="24664">MRRVMENRENVSEALSIIDERVSKMKSEFNPSNMEEVLVLNIHPMFAEFVKVLMSTGKTPMDSPAISCSFNDEVNRMKGEISRLSCVFEVMRQLLSHEETEGRGKGAEREGGTSMRPTKSASNQDTVEREADTIGEKEEPLRKKPKIEVYDISDDEIDDVEKKSMPKGKSNSMGDECVAVAHPSHGSVHSPSQSTPLPLPGSSLFKTDVNPSIPLPFSHKLD</sequence>
<feature type="non-terminal residue" evidence="2">
    <location>
        <position position="222"/>
    </location>
</feature>
<reference evidence="2" key="1">
    <citation type="submission" date="2023-10" db="EMBL/GenBank/DDBJ databases">
        <title>Genome assembly of Pristionchus species.</title>
        <authorList>
            <person name="Yoshida K."/>
            <person name="Sommer R.J."/>
        </authorList>
    </citation>
    <scope>NUCLEOTIDE SEQUENCE</scope>
    <source>
        <strain evidence="2">RS0144</strain>
    </source>
</reference>
<dbReference type="AlphaFoldDB" id="A0AAV5T989"/>
<name>A0AAV5T989_9BILA</name>
<accession>A0AAV5T989</accession>
<feature type="compositionally biased region" description="Basic and acidic residues" evidence="1">
    <location>
        <begin position="98"/>
        <end position="111"/>
    </location>
</feature>
<proteinExistence type="predicted"/>
<feature type="compositionally biased region" description="Basic and acidic residues" evidence="1">
    <location>
        <begin position="126"/>
        <end position="149"/>
    </location>
</feature>
<evidence type="ECO:0000256" key="1">
    <source>
        <dbReference type="SAM" id="MobiDB-lite"/>
    </source>
</evidence>
<feature type="compositionally biased region" description="Polar residues" evidence="1">
    <location>
        <begin position="187"/>
        <end position="196"/>
    </location>
</feature>
<protein>
    <submittedName>
        <fullName evidence="2">Uncharacterized protein</fullName>
    </submittedName>
</protein>